<dbReference type="GO" id="GO:0046872">
    <property type="term" value="F:metal ion binding"/>
    <property type="evidence" value="ECO:0007669"/>
    <property type="project" value="InterPro"/>
</dbReference>
<evidence type="ECO:0000313" key="3">
    <source>
        <dbReference type="Proteomes" id="UP000610846"/>
    </source>
</evidence>
<reference evidence="2" key="1">
    <citation type="journal article" date="2018" name="Curr. Microbiol.">
        <title>Cellulosimicrobium arenosum sp. nov., Isolated from Marine Sediment Sand.</title>
        <authorList>
            <person name="Oh M."/>
            <person name="Kim J.H."/>
            <person name="Yoon J.H."/>
            <person name="Schumann P."/>
            <person name="Kim W."/>
        </authorList>
    </citation>
    <scope>NUCLEOTIDE SEQUENCE</scope>
    <source>
        <strain evidence="2">KCTC 49039</strain>
    </source>
</reference>
<reference evidence="2" key="2">
    <citation type="submission" date="2020-09" db="EMBL/GenBank/DDBJ databases">
        <authorList>
            <person name="Yu Y."/>
        </authorList>
    </citation>
    <scope>NUCLEOTIDE SEQUENCE</scope>
    <source>
        <strain evidence="2">KCTC 49039</strain>
    </source>
</reference>
<proteinExistence type="predicted"/>
<comment type="caution">
    <text evidence="2">The sequence shown here is derived from an EMBL/GenBank/DDBJ whole genome shotgun (WGS) entry which is preliminary data.</text>
</comment>
<gene>
    <name evidence="2" type="ORF">IF651_05580</name>
</gene>
<dbReference type="InterPro" id="IPR024344">
    <property type="entry name" value="MDMPI_metal-binding"/>
</dbReference>
<dbReference type="InterPro" id="IPR034660">
    <property type="entry name" value="DinB/YfiT-like"/>
</dbReference>
<dbReference type="Pfam" id="PF11716">
    <property type="entry name" value="MDMPI_N"/>
    <property type="match status" value="1"/>
</dbReference>
<dbReference type="NCBIfam" id="TIGR03083">
    <property type="entry name" value="maleylpyruvate isomerase family mycothiol-dependent enzyme"/>
    <property type="match status" value="1"/>
</dbReference>
<dbReference type="SUPFAM" id="SSF109854">
    <property type="entry name" value="DinB/YfiT-like putative metalloenzymes"/>
    <property type="match status" value="1"/>
</dbReference>
<dbReference type="AlphaFoldDB" id="A0A927G8J6"/>
<evidence type="ECO:0000259" key="1">
    <source>
        <dbReference type="Pfam" id="PF11716"/>
    </source>
</evidence>
<protein>
    <submittedName>
        <fullName evidence="2">TIGR03086 family protein</fullName>
    </submittedName>
</protein>
<dbReference type="NCBIfam" id="TIGR03086">
    <property type="entry name" value="TIGR03086 family metal-binding protein"/>
    <property type="match status" value="1"/>
</dbReference>
<dbReference type="Proteomes" id="UP000610846">
    <property type="component" value="Unassembled WGS sequence"/>
</dbReference>
<dbReference type="Gene3D" id="1.20.120.450">
    <property type="entry name" value="dinb family like domain"/>
    <property type="match status" value="1"/>
</dbReference>
<dbReference type="EMBL" id="JACYHB010000003">
    <property type="protein sequence ID" value="MBD8078529.1"/>
    <property type="molecule type" value="Genomic_DNA"/>
</dbReference>
<keyword evidence="3" id="KW-1185">Reference proteome</keyword>
<dbReference type="RefSeq" id="WP_191828103.1">
    <property type="nucleotide sequence ID" value="NZ_JACYHB010000003.1"/>
</dbReference>
<dbReference type="InterPro" id="IPR017517">
    <property type="entry name" value="Maleyloyr_isom"/>
</dbReference>
<sequence>MTTCTEPTAVIDRAHAALRGVVATLSARDLHLPTPCDGWSVAHVLQHAAGDQLAYAAAITGEGGPTDDPFAPTGALDTTPVALVEPALVASAAAFALVDPAGEASTPLPIGPSPALTAAAAAGLDAAVHAWDVAVATGQDSPLDDDLAAFLLGVAPTFVEPVRPYGVYAAALDAPEDAVDTVPSPADELLRFLGRDPRWAPAG</sequence>
<dbReference type="InterPro" id="IPR017520">
    <property type="entry name" value="CHP03086"/>
</dbReference>
<evidence type="ECO:0000313" key="2">
    <source>
        <dbReference type="EMBL" id="MBD8078529.1"/>
    </source>
</evidence>
<feature type="domain" description="Mycothiol-dependent maleylpyruvate isomerase metal-binding" evidence="1">
    <location>
        <begin position="12"/>
        <end position="134"/>
    </location>
</feature>
<organism evidence="2 3">
    <name type="scientific">Cellulosimicrobium arenosum</name>
    <dbReference type="NCBI Taxonomy" id="2708133"/>
    <lineage>
        <taxon>Bacteria</taxon>
        <taxon>Bacillati</taxon>
        <taxon>Actinomycetota</taxon>
        <taxon>Actinomycetes</taxon>
        <taxon>Micrococcales</taxon>
        <taxon>Promicromonosporaceae</taxon>
        <taxon>Cellulosimicrobium</taxon>
    </lineage>
</organism>
<name>A0A927G8J6_9MICO</name>
<accession>A0A927G8J6</accession>